<dbReference type="InterPro" id="IPR005950">
    <property type="entry name" value="ModA"/>
</dbReference>
<dbReference type="Pfam" id="PF13531">
    <property type="entry name" value="SBP_bac_11"/>
    <property type="match status" value="1"/>
</dbReference>
<comment type="subunit">
    <text evidence="10">The complex is composed of two ATP-binding proteins (ModC), two transmembrane proteins (ModB) and a solute-binding protein (ModA).</text>
</comment>
<keyword evidence="4" id="KW-1003">Cell membrane</keyword>
<evidence type="ECO:0000256" key="10">
    <source>
        <dbReference type="ARBA" id="ARBA00062515"/>
    </source>
</evidence>
<accession>A0A917AK51</accession>
<evidence type="ECO:0000256" key="9">
    <source>
        <dbReference type="ARBA" id="ARBA00056002"/>
    </source>
</evidence>
<evidence type="ECO:0000256" key="5">
    <source>
        <dbReference type="ARBA" id="ARBA00022723"/>
    </source>
</evidence>
<dbReference type="EMBL" id="BMKN01000002">
    <property type="protein sequence ID" value="GGE58569.1"/>
    <property type="molecule type" value="Genomic_DNA"/>
</dbReference>
<dbReference type="GO" id="GO:0015689">
    <property type="term" value="P:molybdate ion transport"/>
    <property type="evidence" value="ECO:0007669"/>
    <property type="project" value="InterPro"/>
</dbReference>
<keyword evidence="13" id="KW-0500">Molybdenum</keyword>
<keyword evidence="5 13" id="KW-0479">Metal-binding</keyword>
<evidence type="ECO:0000256" key="7">
    <source>
        <dbReference type="ARBA" id="ARBA00023136"/>
    </source>
</evidence>
<dbReference type="GO" id="GO:0046872">
    <property type="term" value="F:metal ion binding"/>
    <property type="evidence" value="ECO:0007669"/>
    <property type="project" value="UniProtKB-KW"/>
</dbReference>
<dbReference type="FunFam" id="3.40.190.10:FF:000030">
    <property type="entry name" value="Molybdate ABC transporter substrate-binding protein"/>
    <property type="match status" value="1"/>
</dbReference>
<evidence type="ECO:0000313" key="14">
    <source>
        <dbReference type="EMBL" id="GGE58569.1"/>
    </source>
</evidence>
<evidence type="ECO:0000313" key="15">
    <source>
        <dbReference type="Proteomes" id="UP000606730"/>
    </source>
</evidence>
<sequence>MLLKYLRIQAIMVLLGGLLGLLTAPETRAGEATVFAAASLKTALDQVTQDFQEDTGDKITISYGGSSVLARQIELGAPADLYLSASTAWMDYLQQGGHIDAASRVNLLGNRLALIVHGEAAIMLAITPELPLADMLGNGRLAMALVDAVPAGIYGKAALERLGLWDAVAPKVAQTDNVRAALALVATGATPMGVVYATDAAADPRVTAMSLFPEDSHPPIIYPAALTTSGNETAAAFLAYLSSDTAAERFVENGFQVLGGRDD</sequence>
<feature type="binding site" evidence="13">
    <location>
        <position position="66"/>
    </location>
    <ligand>
        <name>molybdate</name>
        <dbReference type="ChEBI" id="CHEBI:36264"/>
    </ligand>
</feature>
<protein>
    <recommendedName>
        <fullName evidence="11">Molybdate-binding protein ModA</fullName>
    </recommendedName>
    <alternativeName>
        <fullName evidence="12">Molybdate/tungstate-binding protein ModA</fullName>
    </alternativeName>
</protein>
<feature type="binding site" evidence="13">
    <location>
        <position position="196"/>
    </location>
    <ligand>
        <name>molybdate</name>
        <dbReference type="ChEBI" id="CHEBI:36264"/>
    </ligand>
</feature>
<name>A0A917AK51_9RHOB</name>
<comment type="subcellular location">
    <subcellularLocation>
        <location evidence="1">Cell membrane</location>
    </subcellularLocation>
</comment>
<evidence type="ECO:0000256" key="3">
    <source>
        <dbReference type="ARBA" id="ARBA00022448"/>
    </source>
</evidence>
<dbReference type="RefSeq" id="WP_229666197.1">
    <property type="nucleotide sequence ID" value="NZ_BMKN01000002.1"/>
</dbReference>
<dbReference type="InterPro" id="IPR050682">
    <property type="entry name" value="ModA/WtpA"/>
</dbReference>
<dbReference type="PIRSF" id="PIRSF004846">
    <property type="entry name" value="ModA"/>
    <property type="match status" value="1"/>
</dbReference>
<feature type="binding site" evidence="13">
    <location>
        <position position="39"/>
    </location>
    <ligand>
        <name>molybdate</name>
        <dbReference type="ChEBI" id="CHEBI:36264"/>
    </ligand>
</feature>
<feature type="binding site" evidence="13">
    <location>
        <position position="151"/>
    </location>
    <ligand>
        <name>molybdate</name>
        <dbReference type="ChEBI" id="CHEBI:36264"/>
    </ligand>
</feature>
<evidence type="ECO:0000256" key="8">
    <source>
        <dbReference type="ARBA" id="ARBA00023245"/>
    </source>
</evidence>
<dbReference type="GO" id="GO:0030288">
    <property type="term" value="C:outer membrane-bounded periplasmic space"/>
    <property type="evidence" value="ECO:0007669"/>
    <property type="project" value="TreeGrafter"/>
</dbReference>
<dbReference type="GO" id="GO:0030973">
    <property type="term" value="F:molybdate ion binding"/>
    <property type="evidence" value="ECO:0007669"/>
    <property type="project" value="TreeGrafter"/>
</dbReference>
<comment type="caution">
    <text evidence="14">The sequence shown here is derived from an EMBL/GenBank/DDBJ whole genome shotgun (WGS) entry which is preliminary data.</text>
</comment>
<gene>
    <name evidence="14" type="primary">modA</name>
    <name evidence="14" type="ORF">GCM10011517_27830</name>
</gene>
<evidence type="ECO:0000256" key="2">
    <source>
        <dbReference type="ARBA" id="ARBA00009175"/>
    </source>
</evidence>
<keyword evidence="8" id="KW-0826">Tungsten</keyword>
<evidence type="ECO:0000256" key="6">
    <source>
        <dbReference type="ARBA" id="ARBA00022729"/>
    </source>
</evidence>
<proteinExistence type="inferred from homology"/>
<dbReference type="PANTHER" id="PTHR30632">
    <property type="entry name" value="MOLYBDATE-BINDING PERIPLASMIC PROTEIN"/>
    <property type="match status" value="1"/>
</dbReference>
<evidence type="ECO:0000256" key="12">
    <source>
        <dbReference type="ARBA" id="ARBA00078141"/>
    </source>
</evidence>
<dbReference type="Proteomes" id="UP000606730">
    <property type="component" value="Unassembled WGS sequence"/>
</dbReference>
<evidence type="ECO:0000256" key="1">
    <source>
        <dbReference type="ARBA" id="ARBA00004236"/>
    </source>
</evidence>
<dbReference type="GO" id="GO:0005886">
    <property type="term" value="C:plasma membrane"/>
    <property type="evidence" value="ECO:0007669"/>
    <property type="project" value="UniProtKB-SubCell"/>
</dbReference>
<reference evidence="14" key="2">
    <citation type="submission" date="2020-09" db="EMBL/GenBank/DDBJ databases">
        <authorList>
            <person name="Sun Q."/>
            <person name="Zhou Y."/>
        </authorList>
    </citation>
    <scope>NUCLEOTIDE SEQUENCE</scope>
    <source>
        <strain evidence="14">CGMCC 1.16012</strain>
    </source>
</reference>
<keyword evidence="6" id="KW-0732">Signal</keyword>
<organism evidence="14 15">
    <name type="scientific">Actibacterium pelagium</name>
    <dbReference type="NCBI Taxonomy" id="2029103"/>
    <lineage>
        <taxon>Bacteria</taxon>
        <taxon>Pseudomonadati</taxon>
        <taxon>Pseudomonadota</taxon>
        <taxon>Alphaproteobacteria</taxon>
        <taxon>Rhodobacterales</taxon>
        <taxon>Roseobacteraceae</taxon>
        <taxon>Actibacterium</taxon>
    </lineage>
</organism>
<keyword evidence="7" id="KW-0472">Membrane</keyword>
<dbReference type="SUPFAM" id="SSF53850">
    <property type="entry name" value="Periplasmic binding protein-like II"/>
    <property type="match status" value="1"/>
</dbReference>
<dbReference type="AlphaFoldDB" id="A0A917AK51"/>
<evidence type="ECO:0000256" key="4">
    <source>
        <dbReference type="ARBA" id="ARBA00022475"/>
    </source>
</evidence>
<evidence type="ECO:0000256" key="11">
    <source>
        <dbReference type="ARBA" id="ARBA00073171"/>
    </source>
</evidence>
<evidence type="ECO:0000256" key="13">
    <source>
        <dbReference type="PIRSR" id="PIRSR004846-1"/>
    </source>
</evidence>
<reference evidence="14" key="1">
    <citation type="journal article" date="2014" name="Int. J. Syst. Evol. Microbiol.">
        <title>Complete genome sequence of Corynebacterium casei LMG S-19264T (=DSM 44701T), isolated from a smear-ripened cheese.</title>
        <authorList>
            <consortium name="US DOE Joint Genome Institute (JGI-PGF)"/>
            <person name="Walter F."/>
            <person name="Albersmeier A."/>
            <person name="Kalinowski J."/>
            <person name="Ruckert C."/>
        </authorList>
    </citation>
    <scope>NUCLEOTIDE SEQUENCE</scope>
    <source>
        <strain evidence="14">CGMCC 1.16012</strain>
    </source>
</reference>
<dbReference type="Gene3D" id="3.40.190.10">
    <property type="entry name" value="Periplasmic binding protein-like II"/>
    <property type="match status" value="2"/>
</dbReference>
<feature type="binding site" evidence="13">
    <location>
        <position position="178"/>
    </location>
    <ligand>
        <name>molybdate</name>
        <dbReference type="ChEBI" id="CHEBI:36264"/>
    </ligand>
</feature>
<dbReference type="NCBIfam" id="TIGR01256">
    <property type="entry name" value="modA"/>
    <property type="match status" value="1"/>
</dbReference>
<comment type="function">
    <text evidence="9">Involved in the transport of molybdenum into the cell. Part of the binding-protein-dependent transport system ModABCD.</text>
</comment>
<keyword evidence="15" id="KW-1185">Reference proteome</keyword>
<keyword evidence="3" id="KW-0813">Transport</keyword>
<comment type="similarity">
    <text evidence="2">Belongs to the bacterial solute-binding protein ModA family.</text>
</comment>
<dbReference type="PANTHER" id="PTHR30632:SF17">
    <property type="entry name" value="MOLYBDATE-BINDING PROTEIN MODA"/>
    <property type="match status" value="1"/>
</dbReference>